<dbReference type="PROSITE" id="PS00027">
    <property type="entry name" value="HOMEOBOX_1"/>
    <property type="match status" value="1"/>
</dbReference>
<evidence type="ECO:0000256" key="5">
    <source>
        <dbReference type="ARBA" id="ARBA00023242"/>
    </source>
</evidence>
<dbReference type="CDD" id="cd00086">
    <property type="entry name" value="homeodomain"/>
    <property type="match status" value="1"/>
</dbReference>
<feature type="domain" description="Homeobox" evidence="9">
    <location>
        <begin position="151"/>
        <end position="211"/>
    </location>
</feature>
<dbReference type="SUPFAM" id="SSF46689">
    <property type="entry name" value="Homeodomain-like"/>
    <property type="match status" value="1"/>
</dbReference>
<dbReference type="Proteomes" id="UP000245119">
    <property type="component" value="Linkage Group LG2"/>
</dbReference>
<evidence type="ECO:0000256" key="6">
    <source>
        <dbReference type="PROSITE-ProRule" id="PRU00108"/>
    </source>
</evidence>
<evidence type="ECO:0000256" key="3">
    <source>
        <dbReference type="ARBA" id="ARBA00023125"/>
    </source>
</evidence>
<dbReference type="PRINTS" id="PR00024">
    <property type="entry name" value="HOMEOBOX"/>
</dbReference>
<dbReference type="PANTHER" id="PTHR45664">
    <property type="entry name" value="PROTEIN ZERKNUELLT 1-RELATED"/>
    <property type="match status" value="1"/>
</dbReference>
<dbReference type="InterPro" id="IPR009057">
    <property type="entry name" value="Homeodomain-like_sf"/>
</dbReference>
<dbReference type="InterPro" id="IPR020479">
    <property type="entry name" value="HD_metazoa"/>
</dbReference>
<evidence type="ECO:0000256" key="7">
    <source>
        <dbReference type="RuleBase" id="RU000682"/>
    </source>
</evidence>
<feature type="compositionally biased region" description="Acidic residues" evidence="8">
    <location>
        <begin position="226"/>
        <end position="241"/>
    </location>
</feature>
<dbReference type="EMBL" id="PZQS01000002">
    <property type="protein sequence ID" value="PVD37302.1"/>
    <property type="molecule type" value="Genomic_DNA"/>
</dbReference>
<dbReference type="GO" id="GO:0000978">
    <property type="term" value="F:RNA polymerase II cis-regulatory region sequence-specific DNA binding"/>
    <property type="evidence" value="ECO:0007669"/>
    <property type="project" value="TreeGrafter"/>
</dbReference>
<evidence type="ECO:0000256" key="1">
    <source>
        <dbReference type="ARBA" id="ARBA00004123"/>
    </source>
</evidence>
<dbReference type="GO" id="GO:0005634">
    <property type="term" value="C:nucleus"/>
    <property type="evidence" value="ECO:0007669"/>
    <property type="project" value="UniProtKB-SubCell"/>
</dbReference>
<keyword evidence="4 6" id="KW-0371">Homeobox</keyword>
<dbReference type="GO" id="GO:0048513">
    <property type="term" value="P:animal organ development"/>
    <property type="evidence" value="ECO:0007669"/>
    <property type="project" value="UniProtKB-ARBA"/>
</dbReference>
<name>A0A2T7PV53_POMCA</name>
<evidence type="ECO:0000256" key="2">
    <source>
        <dbReference type="ARBA" id="ARBA00022473"/>
    </source>
</evidence>
<dbReference type="OrthoDB" id="6159439at2759"/>
<feature type="region of interest" description="Disordered" evidence="8">
    <location>
        <begin position="209"/>
        <end position="252"/>
    </location>
</feature>
<organism evidence="10 11">
    <name type="scientific">Pomacea canaliculata</name>
    <name type="common">Golden apple snail</name>
    <dbReference type="NCBI Taxonomy" id="400727"/>
    <lineage>
        <taxon>Eukaryota</taxon>
        <taxon>Metazoa</taxon>
        <taxon>Spiralia</taxon>
        <taxon>Lophotrochozoa</taxon>
        <taxon>Mollusca</taxon>
        <taxon>Gastropoda</taxon>
        <taxon>Caenogastropoda</taxon>
        <taxon>Architaenioglossa</taxon>
        <taxon>Ampullarioidea</taxon>
        <taxon>Ampullariidae</taxon>
        <taxon>Pomacea</taxon>
    </lineage>
</organism>
<dbReference type="PANTHER" id="PTHR45664:SF2">
    <property type="entry name" value="HOMEOTIC PROTEIN PROBOSCIPEDIA"/>
    <property type="match status" value="1"/>
</dbReference>
<dbReference type="InterPro" id="IPR001356">
    <property type="entry name" value="HD"/>
</dbReference>
<evidence type="ECO:0000259" key="9">
    <source>
        <dbReference type="PROSITE" id="PS50071"/>
    </source>
</evidence>
<keyword evidence="11" id="KW-1185">Reference proteome</keyword>
<dbReference type="InterPro" id="IPR001827">
    <property type="entry name" value="Homeobox_Antennapedia_CS"/>
</dbReference>
<evidence type="ECO:0000313" key="11">
    <source>
        <dbReference type="Proteomes" id="UP000245119"/>
    </source>
</evidence>
<feature type="region of interest" description="Disordered" evidence="8">
    <location>
        <begin position="101"/>
        <end position="155"/>
    </location>
</feature>
<keyword evidence="5 6" id="KW-0539">Nucleus</keyword>
<keyword evidence="3 6" id="KW-0238">DNA-binding</keyword>
<dbReference type="FunFam" id="1.10.10.60:FF:000176">
    <property type="entry name" value="pancreas/duodenum homeobox protein 1"/>
    <property type="match status" value="1"/>
</dbReference>
<dbReference type="STRING" id="400727.A0A2T7PV53"/>
<reference evidence="10 11" key="1">
    <citation type="submission" date="2018-04" db="EMBL/GenBank/DDBJ databases">
        <title>The genome of golden apple snail Pomacea canaliculata provides insight into stress tolerance and invasive adaptation.</title>
        <authorList>
            <person name="Liu C."/>
            <person name="Liu B."/>
            <person name="Ren Y."/>
            <person name="Zhang Y."/>
            <person name="Wang H."/>
            <person name="Li S."/>
            <person name="Jiang F."/>
            <person name="Yin L."/>
            <person name="Zhang G."/>
            <person name="Qian W."/>
            <person name="Fan W."/>
        </authorList>
    </citation>
    <scope>NUCLEOTIDE SEQUENCE [LARGE SCALE GENOMIC DNA]</scope>
    <source>
        <strain evidence="10">SZHN2017</strain>
        <tissue evidence="10">Muscle</tissue>
    </source>
</reference>
<dbReference type="InterPro" id="IPR017970">
    <property type="entry name" value="Homeobox_CS"/>
</dbReference>
<dbReference type="PROSITE" id="PS50071">
    <property type="entry name" value="HOMEOBOX_2"/>
    <property type="match status" value="1"/>
</dbReference>
<sequence length="252" mass="26197">MFMDPGGIAGGAGGADAGGGGGYLSGGVSMMTEGYKSPSVMQGMTSPGPGGPRGPVFQRYVIPPSDPMCLPASSAGNDLSPAGCKTVPEFPWMKDKKASRKDQAGLGPANHAMFGPPDGSSSPVLGTGAGPAVSPMNAVPGATGTTGTGSASSRRLRTAYTNTQLLELEKEFHFNKYLCRPRRIEIAASLDLTERQVKVWFQNRRMKYKRQTQSGRHGKLAKDEQALLDDGDENETGEDEAMSPAGKGGDGG</sequence>
<dbReference type="Gene3D" id="1.10.10.60">
    <property type="entry name" value="Homeodomain-like"/>
    <property type="match status" value="1"/>
</dbReference>
<feature type="DNA-binding region" description="Homeobox" evidence="6">
    <location>
        <begin position="153"/>
        <end position="212"/>
    </location>
</feature>
<comment type="caution">
    <text evidence="10">The sequence shown here is derived from an EMBL/GenBank/DDBJ whole genome shotgun (WGS) entry which is preliminary data.</text>
</comment>
<evidence type="ECO:0000313" key="10">
    <source>
        <dbReference type="EMBL" id="PVD37302.1"/>
    </source>
</evidence>
<dbReference type="Pfam" id="PF00046">
    <property type="entry name" value="Homeodomain"/>
    <property type="match status" value="1"/>
</dbReference>
<dbReference type="PROSITE" id="PS00032">
    <property type="entry name" value="ANTENNAPEDIA"/>
    <property type="match status" value="1"/>
</dbReference>
<proteinExistence type="predicted"/>
<accession>A0A2T7PV53</accession>
<comment type="subcellular location">
    <subcellularLocation>
        <location evidence="1 6 7">Nucleus</location>
    </subcellularLocation>
</comment>
<evidence type="ECO:0000256" key="4">
    <source>
        <dbReference type="ARBA" id="ARBA00023155"/>
    </source>
</evidence>
<protein>
    <recommendedName>
        <fullName evidence="9">Homeobox domain-containing protein</fullName>
    </recommendedName>
</protein>
<dbReference type="GO" id="GO:0000981">
    <property type="term" value="F:DNA-binding transcription factor activity, RNA polymerase II-specific"/>
    <property type="evidence" value="ECO:0007669"/>
    <property type="project" value="InterPro"/>
</dbReference>
<gene>
    <name evidence="10" type="ORF">C0Q70_04301</name>
</gene>
<dbReference type="SMART" id="SM00389">
    <property type="entry name" value="HOX"/>
    <property type="match status" value="1"/>
</dbReference>
<keyword evidence="2" id="KW-0217">Developmental protein</keyword>
<dbReference type="AlphaFoldDB" id="A0A2T7PV53"/>
<evidence type="ECO:0000256" key="8">
    <source>
        <dbReference type="SAM" id="MobiDB-lite"/>
    </source>
</evidence>
<feature type="compositionally biased region" description="Low complexity" evidence="8">
    <location>
        <begin position="141"/>
        <end position="153"/>
    </location>
</feature>